<dbReference type="InterPro" id="IPR037682">
    <property type="entry name" value="TonB_C"/>
</dbReference>
<feature type="compositionally biased region" description="Pro residues" evidence="10">
    <location>
        <begin position="147"/>
        <end position="162"/>
    </location>
</feature>
<dbReference type="EMBL" id="CP132942">
    <property type="protein sequence ID" value="XCB31493.1"/>
    <property type="molecule type" value="Genomic_DNA"/>
</dbReference>
<evidence type="ECO:0000256" key="10">
    <source>
        <dbReference type="SAM" id="MobiDB-lite"/>
    </source>
</evidence>
<dbReference type="AlphaFoldDB" id="A0AAU7ZLG0"/>
<dbReference type="PROSITE" id="PS52015">
    <property type="entry name" value="TONB_CTD"/>
    <property type="match status" value="1"/>
</dbReference>
<dbReference type="Gene3D" id="3.30.1150.10">
    <property type="match status" value="1"/>
</dbReference>
<feature type="compositionally biased region" description="Low complexity" evidence="10">
    <location>
        <begin position="1"/>
        <end position="17"/>
    </location>
</feature>
<reference evidence="13" key="2">
    <citation type="journal article" date="2024" name="Environ. Microbiol.">
        <title>Genome analysis and description of Tunturibacter gen. nov. expands the diversity of Terriglobia in tundra soils.</title>
        <authorList>
            <person name="Messyasz A."/>
            <person name="Mannisto M.K."/>
            <person name="Kerkhof L.J."/>
            <person name="Haggblom M.M."/>
        </authorList>
    </citation>
    <scope>NUCLEOTIDE SEQUENCE</scope>
    <source>
        <strain evidence="13">X5P6</strain>
    </source>
</reference>
<evidence type="ECO:0000259" key="12">
    <source>
        <dbReference type="PROSITE" id="PS52015"/>
    </source>
</evidence>
<dbReference type="GO" id="GO:0015031">
    <property type="term" value="P:protein transport"/>
    <property type="evidence" value="ECO:0007669"/>
    <property type="project" value="UniProtKB-KW"/>
</dbReference>
<dbReference type="Pfam" id="PF13103">
    <property type="entry name" value="TonB_2"/>
    <property type="match status" value="1"/>
</dbReference>
<evidence type="ECO:0000256" key="9">
    <source>
        <dbReference type="ARBA" id="ARBA00023136"/>
    </source>
</evidence>
<evidence type="ECO:0000313" key="13">
    <source>
        <dbReference type="EMBL" id="XCB31493.1"/>
    </source>
</evidence>
<sequence length="289" mass="30788">MPSSKPALPTSASSPSRSKSEEGDIATTLTFDRHSDNDDKLGANFVGSIVFHGLIAAAILGWAFLFHTRGHDWGENASNAGAIQATMVSSLPLPPTQRTLDTGVLTSEAPSPAPVITKERTEPPPAPNEVAIPEKITKPIKTADKPTPAPPKHVQPVTPPPTKAVTGETAGVRIAQSTLEVKNGTASVSVEDRTFGQRFAYYVNIVNSKVAQNWYTAEADPRTSIGKSTTIIFDINREGVPSNARVETPSGSPTLDTSAMRAVQRVDGFGPLPQGDHITVEYTFHLHPQ</sequence>
<evidence type="ECO:0000256" key="11">
    <source>
        <dbReference type="SAM" id="Phobius"/>
    </source>
</evidence>
<reference evidence="13" key="1">
    <citation type="submission" date="2023-08" db="EMBL/GenBank/DDBJ databases">
        <authorList>
            <person name="Messyasz A."/>
            <person name="Mannisto M.K."/>
            <person name="Kerkhof L.J."/>
            <person name="Haggblom M."/>
        </authorList>
    </citation>
    <scope>NUCLEOTIDE SEQUENCE</scope>
    <source>
        <strain evidence="13">X5P6</strain>
    </source>
</reference>
<feature type="region of interest" description="Disordered" evidence="10">
    <location>
        <begin position="1"/>
        <end position="24"/>
    </location>
</feature>
<keyword evidence="9 11" id="KW-0472">Membrane</keyword>
<evidence type="ECO:0000256" key="3">
    <source>
        <dbReference type="ARBA" id="ARBA00022448"/>
    </source>
</evidence>
<keyword evidence="5" id="KW-0997">Cell inner membrane</keyword>
<keyword evidence="6 11" id="KW-0812">Transmembrane</keyword>
<keyword evidence="4" id="KW-1003">Cell membrane</keyword>
<dbReference type="GO" id="GO:0055085">
    <property type="term" value="P:transmembrane transport"/>
    <property type="evidence" value="ECO:0007669"/>
    <property type="project" value="InterPro"/>
</dbReference>
<dbReference type="NCBIfam" id="TIGR01352">
    <property type="entry name" value="tonB_Cterm"/>
    <property type="match status" value="1"/>
</dbReference>
<evidence type="ECO:0000256" key="1">
    <source>
        <dbReference type="ARBA" id="ARBA00004383"/>
    </source>
</evidence>
<evidence type="ECO:0000256" key="4">
    <source>
        <dbReference type="ARBA" id="ARBA00022475"/>
    </source>
</evidence>
<comment type="similarity">
    <text evidence="2">Belongs to the TonB family.</text>
</comment>
<feature type="transmembrane region" description="Helical" evidence="11">
    <location>
        <begin position="45"/>
        <end position="66"/>
    </location>
</feature>
<dbReference type="PANTHER" id="PTHR33446">
    <property type="entry name" value="PROTEIN TONB-RELATED"/>
    <property type="match status" value="1"/>
</dbReference>
<evidence type="ECO:0000256" key="8">
    <source>
        <dbReference type="ARBA" id="ARBA00022989"/>
    </source>
</evidence>
<name>A0AAU7ZLG0_9BACT</name>
<proteinExistence type="inferred from homology"/>
<organism evidence="13">
    <name type="scientific">Tunturiibacter psychrotolerans</name>
    <dbReference type="NCBI Taxonomy" id="3069686"/>
    <lineage>
        <taxon>Bacteria</taxon>
        <taxon>Pseudomonadati</taxon>
        <taxon>Acidobacteriota</taxon>
        <taxon>Terriglobia</taxon>
        <taxon>Terriglobales</taxon>
        <taxon>Acidobacteriaceae</taxon>
        <taxon>Tunturiibacter</taxon>
    </lineage>
</organism>
<dbReference type="InterPro" id="IPR006260">
    <property type="entry name" value="TonB/TolA_C"/>
</dbReference>
<feature type="region of interest" description="Disordered" evidence="10">
    <location>
        <begin position="143"/>
        <end position="165"/>
    </location>
</feature>
<gene>
    <name evidence="13" type="ORF">RBB77_13635</name>
</gene>
<evidence type="ECO:0000256" key="6">
    <source>
        <dbReference type="ARBA" id="ARBA00022692"/>
    </source>
</evidence>
<keyword evidence="8 11" id="KW-1133">Transmembrane helix</keyword>
<dbReference type="RefSeq" id="WP_353062338.1">
    <property type="nucleotide sequence ID" value="NZ_CP132942.1"/>
</dbReference>
<dbReference type="GO" id="GO:0005886">
    <property type="term" value="C:plasma membrane"/>
    <property type="evidence" value="ECO:0007669"/>
    <property type="project" value="UniProtKB-SubCell"/>
</dbReference>
<accession>A0AAU7ZLG0</accession>
<protein>
    <submittedName>
        <fullName evidence="13">TonB family protein</fullName>
    </submittedName>
</protein>
<comment type="subcellular location">
    <subcellularLocation>
        <location evidence="1">Cell inner membrane</location>
        <topology evidence="1">Single-pass membrane protein</topology>
        <orientation evidence="1">Periplasmic side</orientation>
    </subcellularLocation>
</comment>
<evidence type="ECO:0000256" key="7">
    <source>
        <dbReference type="ARBA" id="ARBA00022927"/>
    </source>
</evidence>
<keyword evidence="7" id="KW-0653">Protein transport</keyword>
<dbReference type="InterPro" id="IPR051045">
    <property type="entry name" value="TonB-dependent_transducer"/>
</dbReference>
<keyword evidence="3" id="KW-0813">Transport</keyword>
<feature type="domain" description="TonB C-terminal" evidence="12">
    <location>
        <begin position="201"/>
        <end position="289"/>
    </location>
</feature>
<evidence type="ECO:0000256" key="5">
    <source>
        <dbReference type="ARBA" id="ARBA00022519"/>
    </source>
</evidence>
<evidence type="ECO:0000256" key="2">
    <source>
        <dbReference type="ARBA" id="ARBA00006555"/>
    </source>
</evidence>
<feature type="region of interest" description="Disordered" evidence="10">
    <location>
        <begin position="106"/>
        <end position="130"/>
    </location>
</feature>
<dbReference type="SUPFAM" id="SSF74653">
    <property type="entry name" value="TolA/TonB C-terminal domain"/>
    <property type="match status" value="1"/>
</dbReference>
<dbReference type="KEGG" id="tpsc:RBB77_13635"/>